<evidence type="ECO:0000259" key="2">
    <source>
        <dbReference type="Pfam" id="PF01551"/>
    </source>
</evidence>
<evidence type="ECO:0000313" key="3">
    <source>
        <dbReference type="EMBL" id="XDI36191.1"/>
    </source>
</evidence>
<dbReference type="GO" id="GO:0004222">
    <property type="term" value="F:metalloendopeptidase activity"/>
    <property type="evidence" value="ECO:0007669"/>
    <property type="project" value="TreeGrafter"/>
</dbReference>
<feature type="domain" description="M23ase beta-sheet core" evidence="2">
    <location>
        <begin position="166"/>
        <end position="259"/>
    </location>
</feature>
<dbReference type="Pfam" id="PF01551">
    <property type="entry name" value="Peptidase_M23"/>
    <property type="match status" value="1"/>
</dbReference>
<dbReference type="EMBL" id="CP162551">
    <property type="protein sequence ID" value="XDI36191.1"/>
    <property type="molecule type" value="Genomic_DNA"/>
</dbReference>
<dbReference type="RefSeq" id="WP_368503663.1">
    <property type="nucleotide sequence ID" value="NZ_CP162551.1"/>
</dbReference>
<feature type="transmembrane region" description="Helical" evidence="1">
    <location>
        <begin position="67"/>
        <end position="85"/>
    </location>
</feature>
<evidence type="ECO:0000256" key="1">
    <source>
        <dbReference type="SAM" id="Phobius"/>
    </source>
</evidence>
<name>A0AB39BQM3_9BACI</name>
<gene>
    <name evidence="3" type="ORF">AB3N04_15995</name>
</gene>
<dbReference type="Gene3D" id="2.70.70.10">
    <property type="entry name" value="Glucose Permease (Domain IIA)"/>
    <property type="match status" value="1"/>
</dbReference>
<dbReference type="InterPro" id="IPR016047">
    <property type="entry name" value="M23ase_b-sheet_dom"/>
</dbReference>
<keyword evidence="1" id="KW-1133">Transmembrane helix</keyword>
<keyword evidence="1" id="KW-0472">Membrane</keyword>
<protein>
    <submittedName>
        <fullName evidence="3">Peptidoglycan DD-metalloendopeptidase family protein</fullName>
    </submittedName>
</protein>
<dbReference type="SUPFAM" id="SSF51261">
    <property type="entry name" value="Duplicated hybrid motif"/>
    <property type="match status" value="1"/>
</dbReference>
<dbReference type="InterPro" id="IPR011055">
    <property type="entry name" value="Dup_hybrid_motif"/>
</dbReference>
<accession>A0AB39BQM3</accession>
<dbReference type="AlphaFoldDB" id="A0AB39BQM3"/>
<organism evidence="3">
    <name type="scientific">Alkalihalophilus sp. As8PL</name>
    <dbReference type="NCBI Taxonomy" id="3237103"/>
    <lineage>
        <taxon>Bacteria</taxon>
        <taxon>Bacillati</taxon>
        <taxon>Bacillota</taxon>
        <taxon>Bacilli</taxon>
        <taxon>Bacillales</taxon>
        <taxon>Bacillaceae</taxon>
        <taxon>Alkalihalophilus</taxon>
    </lineage>
</organism>
<proteinExistence type="predicted"/>
<dbReference type="InterPro" id="IPR050570">
    <property type="entry name" value="Cell_wall_metabolism_enzyme"/>
</dbReference>
<sequence>MSKELNKVRKRFESRRREIKGNVAERERSAPMLMNRHEEAREEPDFYMEPTAYKSSAPPLKKGQDFFLIRAMIAVCIFLIIAIMFKTGAPQFEGTRQFVKSSYEQEFQFAAVANWYENQFGRPLALLPERSDVALGDLNEEEPEAEMVYAVPASGVISEGFEQNGKGVYIETGVDISVEAAKGGYVITVGGVDDEELGKVVVVQHYDGTESVYGLLEDIKVNMYDHIQAGHEIGSVSINEEGRGVYYFALKQGDQYIDPSDVISFE</sequence>
<reference evidence="3" key="1">
    <citation type="submission" date="2024-07" db="EMBL/GenBank/DDBJ databases">
        <title>Identification and characteristics of an arsenic-resistant bacterial isolate, which belongs to a novel species.</title>
        <authorList>
            <person name="Juszczyk A."/>
            <person name="Kowalczyk A."/>
            <person name="Was K."/>
            <person name="Kosowicz W."/>
            <person name="Budzyn A."/>
            <person name="Latowski D."/>
        </authorList>
    </citation>
    <scope>NUCLEOTIDE SEQUENCE</scope>
    <source>
        <strain evidence="3">As8PL</strain>
    </source>
</reference>
<keyword evidence="1" id="KW-0812">Transmembrane</keyword>
<dbReference type="CDD" id="cd12797">
    <property type="entry name" value="M23_peptidase"/>
    <property type="match status" value="1"/>
</dbReference>
<dbReference type="PANTHER" id="PTHR21666">
    <property type="entry name" value="PEPTIDASE-RELATED"/>
    <property type="match status" value="1"/>
</dbReference>
<dbReference type="PANTHER" id="PTHR21666:SF274">
    <property type="entry name" value="STAGE IV SPORULATION PROTEIN FA"/>
    <property type="match status" value="1"/>
</dbReference>